<keyword evidence="5" id="KW-1133">Transmembrane helix</keyword>
<dbReference type="PROSITE" id="PS51450">
    <property type="entry name" value="LRR"/>
    <property type="match status" value="4"/>
</dbReference>
<feature type="chain" id="PRO_5034312377" evidence="6">
    <location>
        <begin position="22"/>
        <end position="593"/>
    </location>
</feature>
<dbReference type="SMART" id="SM00369">
    <property type="entry name" value="LRR_TYP"/>
    <property type="match status" value="8"/>
</dbReference>
<dbReference type="FunFam" id="3.80.10.10:FF:000770">
    <property type="entry name" value="Uncharacterized protein"/>
    <property type="match status" value="1"/>
</dbReference>
<dbReference type="GeneID" id="111133010"/>
<accession>A0A8B8EAQ2</accession>
<proteinExistence type="predicted"/>
<evidence type="ECO:0000256" key="6">
    <source>
        <dbReference type="SAM" id="SignalP"/>
    </source>
</evidence>
<evidence type="ECO:0000313" key="9">
    <source>
        <dbReference type="RefSeq" id="XP_022336749.1"/>
    </source>
</evidence>
<keyword evidence="1" id="KW-0433">Leucine-rich repeat</keyword>
<dbReference type="InterPro" id="IPR001611">
    <property type="entry name" value="Leu-rich_rpt"/>
</dbReference>
<reference evidence="9" key="1">
    <citation type="submission" date="2025-08" db="UniProtKB">
        <authorList>
            <consortium name="RefSeq"/>
        </authorList>
    </citation>
    <scope>IDENTIFICATION</scope>
    <source>
        <tissue evidence="9">Whole sample</tissue>
    </source>
</reference>
<sequence length="593" mass="66598">MVIFLPIYVILCGTLIHICDACPLSCSCSISMRVKCQQAEMKDIMNNLPYQVYKLEVERTTTNYLTAVHFNVSHNLNTLEIYDGYITAIENKTFSLLRNLQTLNLTRNRLRTISKEAFLGLDQLINLDLSHNNIQSIDEVFYSVGKLQTLYLNSNSLTAIPSKAFSSQRELRYLQLNGNEFQSLIGSPFQGLTGTLQTLNMRNCGLNSMTSVTSIRSLNRLDLGENSIYEMPSNAQLRSAFPYLRYLFLDRNKFTRLADGQFSDMNLDTLDLAYNQLDQVTDTQFNRLSVQNLNLSSNVIINIGEQAFQLIKSVVNLNLAHNPIGALPPELFRNMFSLRELNLSACALNSLSENQFKDSFLITLDISYNSLPFISQGLLDRLSMLNTFNIQGNPWHCDCRIAPLKQWLQQRWQCNPMIGECSSPLCMSPQSLTQRPITDLTEADVNTCQPEALSSGPDVGMASGLSVGGVVLLIILIIVICILCWRRKNNKPGGQFHLCRSPGSDVTSHNEDFEKSPKAHVKPFSDGDQVSIQSDKSFVVRHYFQTMVSTDPNAVTGPPERMRRDTFRTTYSGSNPSLASSAYSYPIGRETAI</sequence>
<keyword evidence="8" id="KW-1185">Reference proteome</keyword>
<dbReference type="SUPFAM" id="SSF52058">
    <property type="entry name" value="L domain-like"/>
    <property type="match status" value="1"/>
</dbReference>
<dbReference type="Pfam" id="PF13855">
    <property type="entry name" value="LRR_8"/>
    <property type="match status" value="4"/>
</dbReference>
<evidence type="ECO:0000256" key="5">
    <source>
        <dbReference type="SAM" id="Phobius"/>
    </source>
</evidence>
<keyword evidence="4" id="KW-0325">Glycoprotein</keyword>
<dbReference type="AlphaFoldDB" id="A0A8B8EAQ2"/>
<evidence type="ECO:0000256" key="2">
    <source>
        <dbReference type="ARBA" id="ARBA00022729"/>
    </source>
</evidence>
<keyword evidence="2 6" id="KW-0732">Signal</keyword>
<dbReference type="RefSeq" id="XP_022336749.1">
    <property type="nucleotide sequence ID" value="XM_022481041.1"/>
</dbReference>
<dbReference type="PANTHER" id="PTHR24366">
    <property type="entry name" value="IG(IMMUNOGLOBULIN) AND LRR(LEUCINE RICH REPEAT) DOMAINS"/>
    <property type="match status" value="1"/>
</dbReference>
<evidence type="ECO:0000256" key="4">
    <source>
        <dbReference type="ARBA" id="ARBA00023180"/>
    </source>
</evidence>
<evidence type="ECO:0000256" key="3">
    <source>
        <dbReference type="ARBA" id="ARBA00022737"/>
    </source>
</evidence>
<organism evidence="8 9">
    <name type="scientific">Crassostrea virginica</name>
    <name type="common">Eastern oyster</name>
    <dbReference type="NCBI Taxonomy" id="6565"/>
    <lineage>
        <taxon>Eukaryota</taxon>
        <taxon>Metazoa</taxon>
        <taxon>Spiralia</taxon>
        <taxon>Lophotrochozoa</taxon>
        <taxon>Mollusca</taxon>
        <taxon>Bivalvia</taxon>
        <taxon>Autobranchia</taxon>
        <taxon>Pteriomorphia</taxon>
        <taxon>Ostreida</taxon>
        <taxon>Ostreoidea</taxon>
        <taxon>Ostreidae</taxon>
        <taxon>Crassostrea</taxon>
    </lineage>
</organism>
<gene>
    <name evidence="9" type="primary">LOC111133010</name>
</gene>
<protein>
    <submittedName>
        <fullName evidence="9">Carboxypeptidase N subunit 2-like</fullName>
    </submittedName>
</protein>
<dbReference type="OrthoDB" id="1055097at2759"/>
<dbReference type="InterPro" id="IPR000483">
    <property type="entry name" value="Cys-rich_flank_reg_C"/>
</dbReference>
<keyword evidence="5" id="KW-0812">Transmembrane</keyword>
<name>A0A8B8EAQ2_CRAVI</name>
<dbReference type="InterPro" id="IPR032675">
    <property type="entry name" value="LRR_dom_sf"/>
</dbReference>
<evidence type="ECO:0000259" key="7">
    <source>
        <dbReference type="SMART" id="SM00082"/>
    </source>
</evidence>
<feature type="domain" description="LRRCT" evidence="7">
    <location>
        <begin position="393"/>
        <end position="449"/>
    </location>
</feature>
<keyword evidence="3" id="KW-0677">Repeat</keyword>
<dbReference type="Proteomes" id="UP000694844">
    <property type="component" value="Chromosome 5"/>
</dbReference>
<evidence type="ECO:0000313" key="8">
    <source>
        <dbReference type="Proteomes" id="UP000694844"/>
    </source>
</evidence>
<feature type="signal peptide" evidence="6">
    <location>
        <begin position="1"/>
        <end position="21"/>
    </location>
</feature>
<dbReference type="InterPro" id="IPR003591">
    <property type="entry name" value="Leu-rich_rpt_typical-subtyp"/>
</dbReference>
<dbReference type="Gene3D" id="3.80.10.10">
    <property type="entry name" value="Ribonuclease Inhibitor"/>
    <property type="match status" value="2"/>
</dbReference>
<feature type="transmembrane region" description="Helical" evidence="5">
    <location>
        <begin position="459"/>
        <end position="485"/>
    </location>
</feature>
<keyword evidence="5" id="KW-0472">Membrane</keyword>
<evidence type="ECO:0000256" key="1">
    <source>
        <dbReference type="ARBA" id="ARBA00022614"/>
    </source>
</evidence>
<dbReference type="KEGG" id="cvn:111133010"/>
<dbReference type="PANTHER" id="PTHR24366:SF96">
    <property type="entry name" value="LEUCINE RICH REPEAT CONTAINING 53"/>
    <property type="match status" value="1"/>
</dbReference>
<dbReference type="SMART" id="SM00082">
    <property type="entry name" value="LRRCT"/>
    <property type="match status" value="1"/>
</dbReference>